<sequence length="40" mass="4500">MLKRETTEIGTPFHHRRFLAKTAYTELTRPQALELAGASG</sequence>
<gene>
    <name evidence="1" type="ORF">SAMN05444158_2921</name>
</gene>
<evidence type="ECO:0000313" key="1">
    <source>
        <dbReference type="EMBL" id="SDS70673.1"/>
    </source>
</evidence>
<proteinExistence type="predicted"/>
<dbReference type="Proteomes" id="UP000243904">
    <property type="component" value="Chromosome I"/>
</dbReference>
<protein>
    <submittedName>
        <fullName evidence="1">Uncharacterized protein</fullName>
    </submittedName>
</protein>
<dbReference type="EMBL" id="LT629750">
    <property type="protein sequence ID" value="SDS70673.1"/>
    <property type="molecule type" value="Genomic_DNA"/>
</dbReference>
<reference evidence="2" key="1">
    <citation type="submission" date="2016-10" db="EMBL/GenBank/DDBJ databases">
        <authorList>
            <person name="Varghese N."/>
            <person name="Submissions S."/>
        </authorList>
    </citation>
    <scope>NUCLEOTIDE SEQUENCE [LARGE SCALE GENOMIC DNA]</scope>
    <source>
        <strain evidence="2">GAS369</strain>
    </source>
</reference>
<accession>A0A1H1UDZ3</accession>
<name>A0A1H1UDZ3_9BRAD</name>
<evidence type="ECO:0000313" key="2">
    <source>
        <dbReference type="Proteomes" id="UP000243904"/>
    </source>
</evidence>
<keyword evidence="2" id="KW-1185">Reference proteome</keyword>
<organism evidence="1 2">
    <name type="scientific">Bradyrhizobium canariense</name>
    <dbReference type="NCBI Taxonomy" id="255045"/>
    <lineage>
        <taxon>Bacteria</taxon>
        <taxon>Pseudomonadati</taxon>
        <taxon>Pseudomonadota</taxon>
        <taxon>Alphaproteobacteria</taxon>
        <taxon>Hyphomicrobiales</taxon>
        <taxon>Nitrobacteraceae</taxon>
        <taxon>Bradyrhizobium</taxon>
    </lineage>
</organism>
<dbReference type="AlphaFoldDB" id="A0A1H1UDZ3"/>